<keyword evidence="5" id="KW-0720">Serine protease</keyword>
<keyword evidence="2 9" id="KW-0121">Carboxypeptidase</keyword>
<dbReference type="Gene3D" id="3.40.50.10740">
    <property type="entry name" value="Class I glutamine amidotransferase-like"/>
    <property type="match status" value="1"/>
</dbReference>
<dbReference type="Pfam" id="PF17676">
    <property type="entry name" value="Peptidase_S66C"/>
    <property type="match status" value="1"/>
</dbReference>
<comment type="similarity">
    <text evidence="1">Belongs to the peptidase S66 family.</text>
</comment>
<organism evidence="9 10">
    <name type="scientific">Streptomyces spectabilis</name>
    <dbReference type="NCBI Taxonomy" id="68270"/>
    <lineage>
        <taxon>Bacteria</taxon>
        <taxon>Bacillati</taxon>
        <taxon>Actinomycetota</taxon>
        <taxon>Actinomycetes</taxon>
        <taxon>Kitasatosporales</taxon>
        <taxon>Streptomycetaceae</taxon>
        <taxon>Streptomyces</taxon>
    </lineage>
</organism>
<name>A0A5P2XKH8_STRST</name>
<feature type="domain" description="LD-carboxypeptidase C-terminal" evidence="8">
    <location>
        <begin position="307"/>
        <end position="416"/>
    </location>
</feature>
<evidence type="ECO:0000313" key="10">
    <source>
        <dbReference type="Proteomes" id="UP000326505"/>
    </source>
</evidence>
<dbReference type="GO" id="GO:0006508">
    <property type="term" value="P:proteolysis"/>
    <property type="evidence" value="ECO:0007669"/>
    <property type="project" value="UniProtKB-KW"/>
</dbReference>
<dbReference type="InterPro" id="IPR003507">
    <property type="entry name" value="S66_fam"/>
</dbReference>
<evidence type="ECO:0000256" key="6">
    <source>
        <dbReference type="SAM" id="MobiDB-lite"/>
    </source>
</evidence>
<proteinExistence type="inferred from homology"/>
<dbReference type="InterPro" id="IPR027478">
    <property type="entry name" value="LdcA_N"/>
</dbReference>
<dbReference type="SUPFAM" id="SSF52317">
    <property type="entry name" value="Class I glutamine amidotransferase-like"/>
    <property type="match status" value="1"/>
</dbReference>
<sequence>MERRGDPRLRVALSGHPHRAARRGAGTVRGALAGAPRRAGHRAVPAAPGPGRRDLSARAVRAVPGADGGARGAARVPRLRGRGARLPAGRHPGPGPGGGALAVRAGVQDRSGGRSADAGADQVSAVAAPLTRPARLAPGARVAVVAPSGPVPEDLLAAGLDILRGWDLDPVAASHVRDTHPRFAYLAGTDEDRARDLQSAWCDPSVAAVFCARGGYGAARMVDLLDWDAMRAAGPKVFLGFSDITTLHEAFACRMGIVTLHGPMVAEAGFLKSARAQEHLRATLFEPESVRVLASAGRPLVGGRAHGVTLGGCLSLLAADVGAAGARAGAGGGLLLLEDTGEETYHIDRFLTQLTRAGWLDGVAGVALGSWVECEAYDRLGPLLAERLEGLGVPVVEEFGFGHGDGALTVPLGIPGHLDADAGTLTLDIPALV</sequence>
<evidence type="ECO:0000256" key="5">
    <source>
        <dbReference type="ARBA" id="ARBA00022825"/>
    </source>
</evidence>
<dbReference type="PANTHER" id="PTHR30237:SF2">
    <property type="entry name" value="MUREIN TETRAPEPTIDE CARBOXYPEPTIDASE"/>
    <property type="match status" value="1"/>
</dbReference>
<dbReference type="InterPro" id="IPR029062">
    <property type="entry name" value="Class_I_gatase-like"/>
</dbReference>
<evidence type="ECO:0000256" key="3">
    <source>
        <dbReference type="ARBA" id="ARBA00022670"/>
    </source>
</evidence>
<evidence type="ECO:0000256" key="2">
    <source>
        <dbReference type="ARBA" id="ARBA00022645"/>
    </source>
</evidence>
<dbReference type="PANTHER" id="PTHR30237">
    <property type="entry name" value="MURAMOYLTETRAPEPTIDE CARBOXYPEPTIDASE"/>
    <property type="match status" value="1"/>
</dbReference>
<dbReference type="CDD" id="cd07025">
    <property type="entry name" value="Peptidase_S66"/>
    <property type="match status" value="1"/>
</dbReference>
<dbReference type="InterPro" id="IPR040449">
    <property type="entry name" value="Peptidase_S66_N"/>
</dbReference>
<protein>
    <submittedName>
        <fullName evidence="9">LD-carboxypeptidase</fullName>
    </submittedName>
</protein>
<feature type="compositionally biased region" description="Low complexity" evidence="6">
    <location>
        <begin position="23"/>
        <end position="50"/>
    </location>
</feature>
<dbReference type="InterPro" id="IPR040921">
    <property type="entry name" value="Peptidase_S66C"/>
</dbReference>
<evidence type="ECO:0000256" key="4">
    <source>
        <dbReference type="ARBA" id="ARBA00022801"/>
    </source>
</evidence>
<dbReference type="InterPro" id="IPR027461">
    <property type="entry name" value="Carboxypeptidase_A_C_sf"/>
</dbReference>
<dbReference type="Proteomes" id="UP000326505">
    <property type="component" value="Chromosome"/>
</dbReference>
<dbReference type="SUPFAM" id="SSF141986">
    <property type="entry name" value="LD-carboxypeptidase A C-terminal domain-like"/>
    <property type="match status" value="1"/>
</dbReference>
<keyword evidence="3" id="KW-0645">Protease</keyword>
<dbReference type="Gene3D" id="3.50.30.60">
    <property type="entry name" value="LD-carboxypeptidase A C-terminal domain-like"/>
    <property type="match status" value="1"/>
</dbReference>
<evidence type="ECO:0000256" key="1">
    <source>
        <dbReference type="ARBA" id="ARBA00010233"/>
    </source>
</evidence>
<accession>A0A5P2XKH8</accession>
<evidence type="ECO:0000259" key="7">
    <source>
        <dbReference type="Pfam" id="PF02016"/>
    </source>
</evidence>
<dbReference type="GO" id="GO:0008236">
    <property type="term" value="F:serine-type peptidase activity"/>
    <property type="evidence" value="ECO:0007669"/>
    <property type="project" value="UniProtKB-KW"/>
</dbReference>
<feature type="region of interest" description="Disordered" evidence="6">
    <location>
        <begin position="1"/>
        <end position="54"/>
    </location>
</feature>
<keyword evidence="4" id="KW-0378">Hydrolase</keyword>
<feature type="domain" description="LD-carboxypeptidase N-terminal" evidence="7">
    <location>
        <begin position="142"/>
        <end position="262"/>
    </location>
</feature>
<evidence type="ECO:0000259" key="8">
    <source>
        <dbReference type="Pfam" id="PF17676"/>
    </source>
</evidence>
<evidence type="ECO:0000313" key="9">
    <source>
        <dbReference type="EMBL" id="QEV62952.1"/>
    </source>
</evidence>
<dbReference type="AlphaFoldDB" id="A0A5P2XKH8"/>
<dbReference type="EMBL" id="CP023690">
    <property type="protein sequence ID" value="QEV62952.1"/>
    <property type="molecule type" value="Genomic_DNA"/>
</dbReference>
<gene>
    <name evidence="9" type="ORF">CP982_33105</name>
</gene>
<dbReference type="Pfam" id="PF02016">
    <property type="entry name" value="Peptidase_S66"/>
    <property type="match status" value="1"/>
</dbReference>
<dbReference type="KEGG" id="sspb:CP982_33105"/>
<reference evidence="9 10" key="1">
    <citation type="submission" date="2017-09" db="EMBL/GenBank/DDBJ databases">
        <authorList>
            <person name="Lee N."/>
            <person name="Cho B.-K."/>
        </authorList>
    </citation>
    <scope>NUCLEOTIDE SEQUENCE [LARGE SCALE GENOMIC DNA]</scope>
    <source>
        <strain evidence="9 10">ATCC 27465</strain>
    </source>
</reference>
<dbReference type="GO" id="GO:0004180">
    <property type="term" value="F:carboxypeptidase activity"/>
    <property type="evidence" value="ECO:0007669"/>
    <property type="project" value="UniProtKB-KW"/>
</dbReference>
<dbReference type="OrthoDB" id="9807329at2"/>